<evidence type="ECO:0000313" key="3">
    <source>
        <dbReference type="Proteomes" id="UP000549617"/>
    </source>
</evidence>
<evidence type="ECO:0000259" key="1">
    <source>
        <dbReference type="Pfam" id="PF16242"/>
    </source>
</evidence>
<gene>
    <name evidence="2" type="ORF">FHS49_003549</name>
</gene>
<accession>A0A7W9AL83</accession>
<proteinExistence type="predicted"/>
<reference evidence="2 3" key="1">
    <citation type="submission" date="2020-08" db="EMBL/GenBank/DDBJ databases">
        <title>Genomic Encyclopedia of Type Strains, Phase IV (KMG-IV): sequencing the most valuable type-strain genomes for metagenomic binning, comparative biology and taxonomic classification.</title>
        <authorList>
            <person name="Goeker M."/>
        </authorList>
    </citation>
    <scope>NUCLEOTIDE SEQUENCE [LARGE SCALE GENOMIC DNA]</scope>
    <source>
        <strain evidence="2 3">DSM 25079</strain>
    </source>
</reference>
<dbReference type="Gene3D" id="2.30.110.10">
    <property type="entry name" value="Electron Transport, Fmn-binding Protein, Chain A"/>
    <property type="match status" value="1"/>
</dbReference>
<dbReference type="Pfam" id="PF16242">
    <property type="entry name" value="Pyrid_ox_like"/>
    <property type="match status" value="1"/>
</dbReference>
<dbReference type="RefSeq" id="WP_184021322.1">
    <property type="nucleotide sequence ID" value="NZ_JACIJC010000006.1"/>
</dbReference>
<keyword evidence="3" id="KW-1185">Reference proteome</keyword>
<dbReference type="PANTHER" id="PTHR34818">
    <property type="entry name" value="PROTEIN BLI-3"/>
    <property type="match status" value="1"/>
</dbReference>
<dbReference type="InterPro" id="IPR052917">
    <property type="entry name" value="Stress-Dev_Protein"/>
</dbReference>
<sequence>MTKTLKDIAEKMRDIDFTMLSTRTDGGAIAARPMSNNRDVDYDGDSWFFTTEDSRMVSDIAADPTVGLTLQGKAGPLGLRPFFVAVEGRAELIRDKAQFEKHWTKDLERWWPQGADTPGLVLLKVHAERAHYWDGEDEGEVTL</sequence>
<name>A0A7W9AL83_9SPHN</name>
<dbReference type="AlphaFoldDB" id="A0A7W9AL83"/>
<protein>
    <submittedName>
        <fullName evidence="2">General stress protein 26</fullName>
    </submittedName>
</protein>
<dbReference type="InterPro" id="IPR038725">
    <property type="entry name" value="YdaG_split_barrel_FMN-bd"/>
</dbReference>
<comment type="caution">
    <text evidence="2">The sequence shown here is derived from an EMBL/GenBank/DDBJ whole genome shotgun (WGS) entry which is preliminary data.</text>
</comment>
<organism evidence="2 3">
    <name type="scientific">Sphingobium boeckii</name>
    <dbReference type="NCBI Taxonomy" id="1082345"/>
    <lineage>
        <taxon>Bacteria</taxon>
        <taxon>Pseudomonadati</taxon>
        <taxon>Pseudomonadota</taxon>
        <taxon>Alphaproteobacteria</taxon>
        <taxon>Sphingomonadales</taxon>
        <taxon>Sphingomonadaceae</taxon>
        <taxon>Sphingobium</taxon>
    </lineage>
</organism>
<dbReference type="InterPro" id="IPR012349">
    <property type="entry name" value="Split_barrel_FMN-bd"/>
</dbReference>
<dbReference type="EMBL" id="JACIJC010000006">
    <property type="protein sequence ID" value="MBB5687507.1"/>
    <property type="molecule type" value="Genomic_DNA"/>
</dbReference>
<feature type="domain" description="General stress protein FMN-binding split barrel" evidence="1">
    <location>
        <begin position="5"/>
        <end position="137"/>
    </location>
</feature>
<dbReference type="SUPFAM" id="SSF50475">
    <property type="entry name" value="FMN-binding split barrel"/>
    <property type="match status" value="1"/>
</dbReference>
<dbReference type="Proteomes" id="UP000549617">
    <property type="component" value="Unassembled WGS sequence"/>
</dbReference>
<dbReference type="PANTHER" id="PTHR34818:SF1">
    <property type="entry name" value="PROTEIN BLI-3"/>
    <property type="match status" value="1"/>
</dbReference>
<evidence type="ECO:0000313" key="2">
    <source>
        <dbReference type="EMBL" id="MBB5687507.1"/>
    </source>
</evidence>